<dbReference type="Proteomes" id="UP000474967">
    <property type="component" value="Unassembled WGS sequence"/>
</dbReference>
<proteinExistence type="inferred from homology"/>
<dbReference type="PANTHER" id="PTHR43669">
    <property type="entry name" value="5-KETO-D-GLUCONATE 5-REDUCTASE"/>
    <property type="match status" value="1"/>
</dbReference>
<dbReference type="InterPro" id="IPR002347">
    <property type="entry name" value="SDR_fam"/>
</dbReference>
<keyword evidence="2" id="KW-0560">Oxidoreductase</keyword>
<dbReference type="PANTHER" id="PTHR43669:SF3">
    <property type="entry name" value="ALCOHOL DEHYDROGENASE, PUTATIVE (AFU_ORTHOLOGUE AFUA_3G03445)-RELATED"/>
    <property type="match status" value="1"/>
</dbReference>
<comment type="similarity">
    <text evidence="1">Belongs to the short-chain dehydrogenases/reductases (SDR) family.</text>
</comment>
<organism evidence="3 4">
    <name type="scientific">Leifsonia tongyongensis</name>
    <dbReference type="NCBI Taxonomy" id="1268043"/>
    <lineage>
        <taxon>Bacteria</taxon>
        <taxon>Bacillati</taxon>
        <taxon>Actinomycetota</taxon>
        <taxon>Actinomycetes</taxon>
        <taxon>Micrococcales</taxon>
        <taxon>Microbacteriaceae</taxon>
        <taxon>Leifsonia</taxon>
    </lineage>
</organism>
<evidence type="ECO:0000313" key="3">
    <source>
        <dbReference type="EMBL" id="NEN05789.1"/>
    </source>
</evidence>
<protein>
    <submittedName>
        <fullName evidence="3">SDR family oxidoreductase</fullName>
    </submittedName>
</protein>
<evidence type="ECO:0000256" key="2">
    <source>
        <dbReference type="ARBA" id="ARBA00023002"/>
    </source>
</evidence>
<name>A0A6L9XWJ6_9MICO</name>
<dbReference type="EMBL" id="JAAGWY010000001">
    <property type="protein sequence ID" value="NEN05789.1"/>
    <property type="molecule type" value="Genomic_DNA"/>
</dbReference>
<dbReference type="PRINTS" id="PR00081">
    <property type="entry name" value="GDHRDH"/>
</dbReference>
<dbReference type="InterPro" id="IPR036291">
    <property type="entry name" value="NAD(P)-bd_dom_sf"/>
</dbReference>
<reference evidence="3 4" key="1">
    <citation type="journal article" date="2014" name="J. Microbiol.">
        <title>Diaminobutyricibacter tongyongensis gen. nov., sp. nov. and Homoserinibacter gongjuensis gen. nov., sp. nov. belong to the family Microbacteriaceae.</title>
        <authorList>
            <person name="Kim S.J."/>
            <person name="Ahn J.H."/>
            <person name="Weon H.Y."/>
            <person name="Hamada M."/>
            <person name="Suzuki K."/>
            <person name="Kwon S.W."/>
        </authorList>
    </citation>
    <scope>NUCLEOTIDE SEQUENCE [LARGE SCALE GENOMIC DNA]</scope>
    <source>
        <strain evidence="3 4">NBRC 108724</strain>
    </source>
</reference>
<comment type="caution">
    <text evidence="3">The sequence shown here is derived from an EMBL/GenBank/DDBJ whole genome shotgun (WGS) entry which is preliminary data.</text>
</comment>
<dbReference type="CDD" id="cd05233">
    <property type="entry name" value="SDR_c"/>
    <property type="match status" value="1"/>
</dbReference>
<accession>A0A6L9XWJ6</accession>
<dbReference type="Gene3D" id="3.40.50.720">
    <property type="entry name" value="NAD(P)-binding Rossmann-like Domain"/>
    <property type="match status" value="1"/>
</dbReference>
<dbReference type="RefSeq" id="WP_163288959.1">
    <property type="nucleotide sequence ID" value="NZ_JAAGWY010000001.1"/>
</dbReference>
<evidence type="ECO:0000313" key="4">
    <source>
        <dbReference type="Proteomes" id="UP000474967"/>
    </source>
</evidence>
<dbReference type="AlphaFoldDB" id="A0A6L9XWJ6"/>
<dbReference type="Pfam" id="PF13561">
    <property type="entry name" value="adh_short_C2"/>
    <property type="match status" value="1"/>
</dbReference>
<evidence type="ECO:0000256" key="1">
    <source>
        <dbReference type="ARBA" id="ARBA00006484"/>
    </source>
</evidence>
<gene>
    <name evidence="3" type="ORF">G3T36_07875</name>
</gene>
<keyword evidence="4" id="KW-1185">Reference proteome</keyword>
<dbReference type="GO" id="GO:0016491">
    <property type="term" value="F:oxidoreductase activity"/>
    <property type="evidence" value="ECO:0007669"/>
    <property type="project" value="UniProtKB-KW"/>
</dbReference>
<sequence>MLLDGRNAIIWGGGGAIGGAVARAFAREGARVHLCGRTQTALDAVADDIRASGGLAETAVVDALDEAQVTAHVQQVARDFGSVDVAFDLISVGDVQGTPMVEMALADYEQPIVTAVRSFFITSKAVARPMMAQGRGVILTFGGDGGRDPIRHYSIGGFQVALQAVDAMRRQLAAELGEHGIRVATIHTGGVLETLPRDFPGREVIAEMIVGPTMLGRAATLGDVGDVAVFLASDKAATITAAAINITAGAVAD</sequence>
<dbReference type="SUPFAM" id="SSF51735">
    <property type="entry name" value="NAD(P)-binding Rossmann-fold domains"/>
    <property type="match status" value="1"/>
</dbReference>